<name>A0AAN8ZLB6_9MAGN</name>
<protein>
    <submittedName>
        <fullName evidence="1">Uncharacterized protein</fullName>
    </submittedName>
</protein>
<comment type="caution">
    <text evidence="1">The sequence shown here is derived from an EMBL/GenBank/DDBJ whole genome shotgun (WGS) entry which is preliminary data.</text>
</comment>
<reference evidence="1 2" key="1">
    <citation type="submission" date="2023-12" db="EMBL/GenBank/DDBJ databases">
        <title>A high-quality genome assembly for Dillenia turbinata (Dilleniales).</title>
        <authorList>
            <person name="Chanderbali A."/>
        </authorList>
    </citation>
    <scope>NUCLEOTIDE SEQUENCE [LARGE SCALE GENOMIC DNA]</scope>
    <source>
        <strain evidence="1">LSX21</strain>
        <tissue evidence="1">Leaf</tissue>
    </source>
</reference>
<dbReference type="PROSITE" id="PS51257">
    <property type="entry name" value="PROKAR_LIPOPROTEIN"/>
    <property type="match status" value="1"/>
</dbReference>
<dbReference type="Proteomes" id="UP001370490">
    <property type="component" value="Unassembled WGS sequence"/>
</dbReference>
<organism evidence="1 2">
    <name type="scientific">Dillenia turbinata</name>
    <dbReference type="NCBI Taxonomy" id="194707"/>
    <lineage>
        <taxon>Eukaryota</taxon>
        <taxon>Viridiplantae</taxon>
        <taxon>Streptophyta</taxon>
        <taxon>Embryophyta</taxon>
        <taxon>Tracheophyta</taxon>
        <taxon>Spermatophyta</taxon>
        <taxon>Magnoliopsida</taxon>
        <taxon>eudicotyledons</taxon>
        <taxon>Gunneridae</taxon>
        <taxon>Pentapetalae</taxon>
        <taxon>Dilleniales</taxon>
        <taxon>Dilleniaceae</taxon>
        <taxon>Dillenia</taxon>
    </lineage>
</organism>
<evidence type="ECO:0000313" key="1">
    <source>
        <dbReference type="EMBL" id="KAK6941687.1"/>
    </source>
</evidence>
<keyword evidence="2" id="KW-1185">Reference proteome</keyword>
<sequence>MESIRSICIPVYTTLRKTTAAFTITMGSSCWGRNIHFVLLSHTSKKEVLAVYDFLLSRNERAKSFWNLPLFQANTSSCGCLQIYISC</sequence>
<gene>
    <name evidence="1" type="ORF">RJ641_027064</name>
</gene>
<evidence type="ECO:0000313" key="2">
    <source>
        <dbReference type="Proteomes" id="UP001370490"/>
    </source>
</evidence>
<dbReference type="AlphaFoldDB" id="A0AAN8ZLB6"/>
<accession>A0AAN8ZLB6</accession>
<dbReference type="EMBL" id="JBAMMX010000004">
    <property type="protein sequence ID" value="KAK6941687.1"/>
    <property type="molecule type" value="Genomic_DNA"/>
</dbReference>
<proteinExistence type="predicted"/>